<evidence type="ECO:0000313" key="11">
    <source>
        <dbReference type="EMBL" id="AJQ31853.1"/>
    </source>
</evidence>
<keyword evidence="2" id="KW-0964">Secreted</keyword>
<dbReference type="SUPFAM" id="SSF48726">
    <property type="entry name" value="Immunoglobulin"/>
    <property type="match status" value="1"/>
</dbReference>
<feature type="chain" id="PRO_5007393907" evidence="6">
    <location>
        <begin position="23"/>
        <end position="252"/>
    </location>
</feature>
<dbReference type="Gene3D" id="2.60.40.10">
    <property type="entry name" value="Immunoglobulins"/>
    <property type="match status" value="1"/>
</dbReference>
<dbReference type="CDD" id="cd00104">
    <property type="entry name" value="KAZAL_FS"/>
    <property type="match status" value="1"/>
</dbReference>
<dbReference type="SMART" id="SM00121">
    <property type="entry name" value="IB"/>
    <property type="match status" value="1"/>
</dbReference>
<dbReference type="InterPro" id="IPR036058">
    <property type="entry name" value="Kazal_dom_sf"/>
</dbReference>
<dbReference type="InterPro" id="IPR002350">
    <property type="entry name" value="Kazal_dom"/>
</dbReference>
<accession>A0A0C5QJ28</accession>
<organism evidence="10">
    <name type="scientific">Macrobrachium nipponense</name>
    <name type="common">Oriental river shrimp</name>
    <name type="synonym">Palaemon nipponensis</name>
    <dbReference type="NCBI Taxonomy" id="159736"/>
    <lineage>
        <taxon>Eukaryota</taxon>
        <taxon>Metazoa</taxon>
        <taxon>Ecdysozoa</taxon>
        <taxon>Arthropoda</taxon>
        <taxon>Crustacea</taxon>
        <taxon>Multicrustacea</taxon>
        <taxon>Malacostraca</taxon>
        <taxon>Eumalacostraca</taxon>
        <taxon>Eucarida</taxon>
        <taxon>Decapoda</taxon>
        <taxon>Pleocyemata</taxon>
        <taxon>Caridea</taxon>
        <taxon>Palaemonoidea</taxon>
        <taxon>Palaemonidae</taxon>
        <taxon>Macrobrachium</taxon>
    </lineage>
</organism>
<dbReference type="InterPro" id="IPR011390">
    <property type="entry name" value="IGFBP_rP_mac25"/>
</dbReference>
<evidence type="ECO:0000256" key="1">
    <source>
        <dbReference type="ARBA" id="ARBA00004613"/>
    </source>
</evidence>
<feature type="signal peptide" evidence="6">
    <location>
        <begin position="1"/>
        <end position="22"/>
    </location>
</feature>
<evidence type="ECO:0000256" key="6">
    <source>
        <dbReference type="SAM" id="SignalP"/>
    </source>
</evidence>
<dbReference type="PROSITE" id="PS51323">
    <property type="entry name" value="IGFBP_N_2"/>
    <property type="match status" value="1"/>
</dbReference>
<comment type="subcellular location">
    <subcellularLocation>
        <location evidence="1">Secreted</location>
    </subcellularLocation>
</comment>
<dbReference type="AlphaFoldDB" id="A0A0C5QJ28"/>
<dbReference type="GO" id="GO:0005576">
    <property type="term" value="C:extracellular region"/>
    <property type="evidence" value="ECO:0007669"/>
    <property type="project" value="UniProtKB-SubCell"/>
</dbReference>
<dbReference type="InterPro" id="IPR000867">
    <property type="entry name" value="IGFBP-like"/>
</dbReference>
<dbReference type="InterPro" id="IPR013783">
    <property type="entry name" value="Ig-like_fold"/>
</dbReference>
<evidence type="ECO:0000256" key="3">
    <source>
        <dbReference type="ARBA" id="ARBA00022729"/>
    </source>
</evidence>
<dbReference type="GO" id="GO:0009966">
    <property type="term" value="P:regulation of signal transduction"/>
    <property type="evidence" value="ECO:0007669"/>
    <property type="project" value="TreeGrafter"/>
</dbReference>
<dbReference type="GO" id="GO:0001558">
    <property type="term" value="P:regulation of cell growth"/>
    <property type="evidence" value="ECO:0007669"/>
    <property type="project" value="InterPro"/>
</dbReference>
<dbReference type="Pfam" id="PF13927">
    <property type="entry name" value="Ig_3"/>
    <property type="match status" value="1"/>
</dbReference>
<dbReference type="InterPro" id="IPR036179">
    <property type="entry name" value="Ig-like_dom_sf"/>
</dbReference>
<dbReference type="EMBL" id="KJ831648">
    <property type="protein sequence ID" value="AJQ31853.1"/>
    <property type="molecule type" value="Genomic_DNA"/>
</dbReference>
<proteinExistence type="predicted"/>
<evidence type="ECO:0000259" key="7">
    <source>
        <dbReference type="PROSITE" id="PS50835"/>
    </source>
</evidence>
<protein>
    <submittedName>
        <fullName evidence="10 11">Insulin-like androgenic gland hormone binding protein type I</fullName>
    </submittedName>
</protein>
<feature type="domain" description="IGFBP N-terminal" evidence="8">
    <location>
        <begin position="24"/>
        <end position="101"/>
    </location>
</feature>
<feature type="domain" description="Kazal-like" evidence="9">
    <location>
        <begin position="72"/>
        <end position="140"/>
    </location>
</feature>
<feature type="domain" description="Ig-like" evidence="7">
    <location>
        <begin position="142"/>
        <end position="242"/>
    </location>
</feature>
<dbReference type="Gene3D" id="4.10.40.20">
    <property type="match status" value="1"/>
</dbReference>
<evidence type="ECO:0000259" key="9">
    <source>
        <dbReference type="PROSITE" id="PS51465"/>
    </source>
</evidence>
<keyword evidence="4" id="KW-1015">Disulfide bond</keyword>
<evidence type="ECO:0000259" key="8">
    <source>
        <dbReference type="PROSITE" id="PS51323"/>
    </source>
</evidence>
<dbReference type="GO" id="GO:0005520">
    <property type="term" value="F:insulin-like growth factor binding"/>
    <property type="evidence" value="ECO:0007669"/>
    <property type="project" value="InterPro"/>
</dbReference>
<reference evidence="10" key="1">
    <citation type="journal article" date="2014" name="Gen. Comp. Endocrinol.">
        <title>Molecular characterization of insulin-like androgenic gland hormone-binding protein gene from the oriental river prawn Macrobrachium nipponense and investigation of its transcriptional relationship with the insulin-like androgenic gland hormone gene.</title>
        <authorList>
            <person name="Li F."/>
            <person name="Bai H."/>
            <person name="Xiong Y."/>
            <person name="Fu H."/>
            <person name="Jiang S."/>
            <person name="Jiang F."/>
            <person name="Jin S."/>
            <person name="Sun S."/>
            <person name="Qiao H."/>
            <person name="Zhang W."/>
        </authorList>
    </citation>
    <scope>NUCLEOTIDE SEQUENCE</scope>
</reference>
<dbReference type="SUPFAM" id="SSF57184">
    <property type="entry name" value="Growth factor receptor domain"/>
    <property type="match status" value="1"/>
</dbReference>
<evidence type="ECO:0000313" key="10">
    <source>
        <dbReference type="EMBL" id="AJQ31852.1"/>
    </source>
</evidence>
<keyword evidence="3 6" id="KW-0732">Signal</keyword>
<name>A0A0C5QJ28_MACNP</name>
<keyword evidence="5" id="KW-0393">Immunoglobulin domain</keyword>
<gene>
    <name evidence="10" type="primary">IAGBP</name>
</gene>
<dbReference type="Pfam" id="PF00219">
    <property type="entry name" value="IGFBP"/>
    <property type="match status" value="1"/>
</dbReference>
<dbReference type="EMBL" id="KJ831647">
    <property type="protein sequence ID" value="AJQ31852.1"/>
    <property type="molecule type" value="Genomic_DNA"/>
</dbReference>
<evidence type="ECO:0000256" key="2">
    <source>
        <dbReference type="ARBA" id="ARBA00022525"/>
    </source>
</evidence>
<dbReference type="PANTHER" id="PTHR14186">
    <property type="entry name" value="INSULIN-LIKE GROWTH FACTOR BINDING PROTEIN-RELATED"/>
    <property type="match status" value="1"/>
</dbReference>
<sequence length="252" mass="26857">MVLGKGRLVLVLVPLFGALIGAQDAPECGTCDRSACPEETKCIGGTVPDICGCCMVCARGLGQRCDEDDTETKAYGSCGEYLTCTARTDIGESDEGTCTCEEKGAVCGSDGVTYDTLCHLLEKTADDETLTVVAREPCKSVPVIKSRPKDAIRPLGSIMVLDCEAVGFPVPELFWELNMADGSPFRLPSDNPAFAIQIRGGPEKHMVTAWAQIMSIGKETVGTYTCVAKNSEGEDRAAAKISLRDQDSQNEI</sequence>
<dbReference type="InterPro" id="IPR009030">
    <property type="entry name" value="Growth_fac_rcpt_cys_sf"/>
</dbReference>
<evidence type="ECO:0000256" key="4">
    <source>
        <dbReference type="ARBA" id="ARBA00023157"/>
    </source>
</evidence>
<dbReference type="InterPro" id="IPR007110">
    <property type="entry name" value="Ig-like_dom"/>
</dbReference>
<dbReference type="PANTHER" id="PTHR14186:SF19">
    <property type="entry name" value="INSULIN-LIKE GROWTH FACTOR-BINDING PROTEIN 7"/>
    <property type="match status" value="1"/>
</dbReference>
<dbReference type="SUPFAM" id="SSF100895">
    <property type="entry name" value="Kazal-type serine protease inhibitors"/>
    <property type="match status" value="1"/>
</dbReference>
<dbReference type="Pfam" id="PF07648">
    <property type="entry name" value="Kazal_2"/>
    <property type="match status" value="1"/>
</dbReference>
<evidence type="ECO:0000256" key="5">
    <source>
        <dbReference type="ARBA" id="ARBA00023319"/>
    </source>
</evidence>
<dbReference type="PROSITE" id="PS51465">
    <property type="entry name" value="KAZAL_2"/>
    <property type="match status" value="1"/>
</dbReference>
<dbReference type="SMART" id="SM00280">
    <property type="entry name" value="KAZAL"/>
    <property type="match status" value="1"/>
</dbReference>
<dbReference type="PROSITE" id="PS50835">
    <property type="entry name" value="IG_LIKE"/>
    <property type="match status" value="1"/>
</dbReference>
<dbReference type="Gene3D" id="3.30.60.30">
    <property type="match status" value="1"/>
</dbReference>